<evidence type="ECO:0000313" key="4">
    <source>
        <dbReference type="EMBL" id="MFC3198490.1"/>
    </source>
</evidence>
<feature type="compositionally biased region" description="Low complexity" evidence="1">
    <location>
        <begin position="426"/>
        <end position="441"/>
    </location>
</feature>
<dbReference type="Proteomes" id="UP001595526">
    <property type="component" value="Unassembled WGS sequence"/>
</dbReference>
<keyword evidence="2" id="KW-0732">Signal</keyword>
<dbReference type="SUPFAM" id="SSF56935">
    <property type="entry name" value="Porins"/>
    <property type="match status" value="1"/>
</dbReference>
<reference evidence="5" key="1">
    <citation type="journal article" date="2019" name="Int. J. Syst. Evol. Microbiol.">
        <title>The Global Catalogue of Microorganisms (GCM) 10K type strain sequencing project: providing services to taxonomists for standard genome sequencing and annotation.</title>
        <authorList>
            <consortium name="The Broad Institute Genomics Platform"/>
            <consortium name="The Broad Institute Genome Sequencing Center for Infectious Disease"/>
            <person name="Wu L."/>
            <person name="Ma J."/>
        </authorList>
    </citation>
    <scope>NUCLEOTIDE SEQUENCE [LARGE SCALE GENOMIC DNA]</scope>
    <source>
        <strain evidence="5">KCTC 52416</strain>
    </source>
</reference>
<evidence type="ECO:0000256" key="2">
    <source>
        <dbReference type="SAM" id="SignalP"/>
    </source>
</evidence>
<dbReference type="Pfam" id="PF13620">
    <property type="entry name" value="CarboxypepD_reg"/>
    <property type="match status" value="1"/>
</dbReference>
<dbReference type="Gene3D" id="2.60.40.1120">
    <property type="entry name" value="Carboxypeptidase-like, regulatory domain"/>
    <property type="match status" value="1"/>
</dbReference>
<feature type="region of interest" description="Disordered" evidence="1">
    <location>
        <begin position="287"/>
        <end position="319"/>
    </location>
</feature>
<dbReference type="EMBL" id="JBHRTA010000037">
    <property type="protein sequence ID" value="MFC3198490.1"/>
    <property type="molecule type" value="Genomic_DNA"/>
</dbReference>
<dbReference type="InterPro" id="IPR008969">
    <property type="entry name" value="CarboxyPept-like_regulatory"/>
</dbReference>
<name>A0ABV7JNL6_9SPHI</name>
<dbReference type="InterPro" id="IPR041700">
    <property type="entry name" value="OMP_b-brl_3"/>
</dbReference>
<feature type="chain" id="PRO_5046988413" evidence="2">
    <location>
        <begin position="23"/>
        <end position="938"/>
    </location>
</feature>
<feature type="signal peptide" evidence="2">
    <location>
        <begin position="1"/>
        <end position="22"/>
    </location>
</feature>
<dbReference type="SUPFAM" id="SSF49464">
    <property type="entry name" value="Carboxypeptidase regulatory domain-like"/>
    <property type="match status" value="1"/>
</dbReference>
<evidence type="ECO:0000259" key="3">
    <source>
        <dbReference type="Pfam" id="PF14905"/>
    </source>
</evidence>
<evidence type="ECO:0000256" key="1">
    <source>
        <dbReference type="SAM" id="MobiDB-lite"/>
    </source>
</evidence>
<gene>
    <name evidence="4" type="ORF">ACFOET_12770</name>
</gene>
<organism evidence="4 5">
    <name type="scientific">Parapedobacter deserti</name>
    <dbReference type="NCBI Taxonomy" id="1912957"/>
    <lineage>
        <taxon>Bacteria</taxon>
        <taxon>Pseudomonadati</taxon>
        <taxon>Bacteroidota</taxon>
        <taxon>Sphingobacteriia</taxon>
        <taxon>Sphingobacteriales</taxon>
        <taxon>Sphingobacteriaceae</taxon>
        <taxon>Parapedobacter</taxon>
    </lineage>
</organism>
<keyword evidence="5" id="KW-1185">Reference proteome</keyword>
<proteinExistence type="predicted"/>
<comment type="caution">
    <text evidence="4">The sequence shown here is derived from an EMBL/GenBank/DDBJ whole genome shotgun (WGS) entry which is preliminary data.</text>
</comment>
<accession>A0ABV7JNL6</accession>
<dbReference type="RefSeq" id="WP_379023188.1">
    <property type="nucleotide sequence ID" value="NZ_JBHRTA010000037.1"/>
</dbReference>
<feature type="region of interest" description="Disordered" evidence="1">
    <location>
        <begin position="403"/>
        <end position="441"/>
    </location>
</feature>
<feature type="compositionally biased region" description="Low complexity" evidence="1">
    <location>
        <begin position="407"/>
        <end position="416"/>
    </location>
</feature>
<protein>
    <submittedName>
        <fullName evidence="4">Outer membrane beta-barrel protein</fullName>
    </submittedName>
</protein>
<feature type="domain" description="Outer membrane protein beta-barrel" evidence="3">
    <location>
        <begin position="453"/>
        <end position="919"/>
    </location>
</feature>
<sequence>MSSNYKCYLPFLLIFLTGTAVAQQGIRGKVVDSTDQVGLQGANLRLLSMKDSLIELRASAEGGQFQLKQVPPGNYRLQVNFLGYKTTNLRIQVSADGPPEPLTITLLPAYRALEEVAVIAAPPAAVLKGDTTEFDAAAFSTEPYADADALIMQIPGVEIDEDGQVKAQGEDVQRIIVDGKEFFSTDPRIALKTLPADIISKIQIIDEQSEQAQFSGFDDGQRRKVINIVTRPDRKKGYFGRASGGYGASERYNTGGNVNIFDGDRRLTVFAISNNINQSDFSMASIAGGAHEGGRNNRGGRNRNNPAGAGSGRGINTTNSVSTNFNDEWLNERLDFNANYSFNSTDNETNSFTNREYLIGANANQFNTQNQASGSVNYSHRANMRIRFDIDSNQRVDFRPNLSFQQNNRNSISSNNTALHNSEPVNASVRNNSNENSNFNLNGSLDYRMRLGKPGRTVSLSANGSVNSSEGFAHTHSLNEFFRGDQVNRIDTVSNQSYTDGYRNGITGRIAYTEPLGENSRMQTNYSLRNTASYSNRETFEFLAETGQLGELDRLLSNEFRNDYTYHSGGLAYQVGVRDSFRFEIGLDFQDARINNNRTFPEVVNTGSHFRSYLPSAEFSYHFTRDNTLNFSYRTATNPPAIGQLQDVINNQNPLSIRTGNPNLKQEYGHRFNIRFNSVRRESGSNFSANVNAEFSNNRIVNSTYIASADTLIGADVMLGAGGQFVRPENINGYYSIRANTTYGTPIKPWKINVNLSTNLYHNHDIGLVNNAETFTNSYGINQRIGVNSRFGPNFIVALRYTGNYSIVQNNSDAASSYNYYNQVIRNDVAYTFWKGIRIASSLHYTYNRGLAAGYNQHFTLWNASIGKKLFRKEEAEITLSAYDLLNKNTDINRSFNERYIQDTQNNALQRYFILSFTYNLRHFGGGSAIPARRRGSF</sequence>
<dbReference type="Pfam" id="PF14905">
    <property type="entry name" value="OMP_b-brl_3"/>
    <property type="match status" value="1"/>
</dbReference>
<evidence type="ECO:0000313" key="5">
    <source>
        <dbReference type="Proteomes" id="UP001595526"/>
    </source>
</evidence>